<proteinExistence type="predicted"/>
<dbReference type="SUPFAM" id="SSF69318">
    <property type="entry name" value="Integrin alpha N-terminal domain"/>
    <property type="match status" value="1"/>
</dbReference>
<gene>
    <name evidence="2" type="ORF">JOC86_002693</name>
</gene>
<dbReference type="Proteomes" id="UP001646157">
    <property type="component" value="Unassembled WGS sequence"/>
</dbReference>
<feature type="signal peptide" evidence="1">
    <location>
        <begin position="1"/>
        <end position="20"/>
    </location>
</feature>
<keyword evidence="3" id="KW-1185">Reference proteome</keyword>
<accession>A0ABS2NF18</accession>
<keyword evidence="2" id="KW-0808">Transferase</keyword>
<dbReference type="InterPro" id="IPR028994">
    <property type="entry name" value="Integrin_alpha_N"/>
</dbReference>
<feature type="chain" id="PRO_5046936298" evidence="1">
    <location>
        <begin position="21"/>
        <end position="411"/>
    </location>
</feature>
<comment type="caution">
    <text evidence="2">The sequence shown here is derived from an EMBL/GenBank/DDBJ whole genome shotgun (WGS) entry which is preliminary data.</text>
</comment>
<reference evidence="2 3" key="1">
    <citation type="submission" date="2021-01" db="EMBL/GenBank/DDBJ databases">
        <title>Genomic Encyclopedia of Type Strains, Phase IV (KMG-IV): sequencing the most valuable type-strain genomes for metagenomic binning, comparative biology and taxonomic classification.</title>
        <authorList>
            <person name="Goeker M."/>
        </authorList>
    </citation>
    <scope>NUCLEOTIDE SEQUENCE [LARGE SCALE GENOMIC DNA]</scope>
    <source>
        <strain evidence="2 3">DSM 24834</strain>
    </source>
</reference>
<keyword evidence="2" id="KW-0418">Kinase</keyword>
<keyword evidence="1" id="KW-0732">Signal</keyword>
<name>A0ABS2NF18_9BACI</name>
<dbReference type="EMBL" id="JAFBDZ010000002">
    <property type="protein sequence ID" value="MBM7586151.1"/>
    <property type="molecule type" value="Genomic_DNA"/>
</dbReference>
<dbReference type="GO" id="GO:0016301">
    <property type="term" value="F:kinase activity"/>
    <property type="evidence" value="ECO:0007669"/>
    <property type="project" value="UniProtKB-KW"/>
</dbReference>
<protein>
    <submittedName>
        <fullName evidence="2">Adenylate kinase family enzyme</fullName>
    </submittedName>
</protein>
<organism evidence="2 3">
    <name type="scientific">Rossellomorea pakistanensis</name>
    <dbReference type="NCBI Taxonomy" id="992288"/>
    <lineage>
        <taxon>Bacteria</taxon>
        <taxon>Bacillati</taxon>
        <taxon>Bacillota</taxon>
        <taxon>Bacilli</taxon>
        <taxon>Bacillales</taxon>
        <taxon>Bacillaceae</taxon>
        <taxon>Rossellomorea</taxon>
    </lineage>
</organism>
<sequence>MKKFLCVLGLLTMCSGCSLFQSNTSLMKPPELPANQQELKNAIQQYVPAQAEWVSPTDEKKANKMIKEDLDQDGKNELIVFYRLPEETTQIEAIVLKKIKNKWQRISHLKDLGRELDKVEFSDLTNDNVKEVFIGFSYSNDALEKALTVYDVQGEKPKKLFESPYSAFFSGDFNDDDRDELLLSLLEPNQKHEVSLYHMKQKQIEIIDQLKLDPYVYNYYHSRSGHISPSIKGAIFDAGLGAHSSLSFVVGVINNQLVNVIPKNMKEEELFRASSGMSDDTNGDGIIEFSLQKEANKDLPYSEMPLIDQYYQLNDDQEATMVQQSYSDYEYAYEIKIPKDWRDFKIEVSKDRRYVQFLSTEDGSLLFDVYVVDKGKQSDLQGWSVMTETNEFLYLTKSSPEEWKSLFQLIH</sequence>
<evidence type="ECO:0000256" key="1">
    <source>
        <dbReference type="SAM" id="SignalP"/>
    </source>
</evidence>
<evidence type="ECO:0000313" key="3">
    <source>
        <dbReference type="Proteomes" id="UP001646157"/>
    </source>
</evidence>
<evidence type="ECO:0000313" key="2">
    <source>
        <dbReference type="EMBL" id="MBM7586151.1"/>
    </source>
</evidence>